<dbReference type="GO" id="GO:0006897">
    <property type="term" value="P:endocytosis"/>
    <property type="evidence" value="ECO:0007669"/>
    <property type="project" value="TreeGrafter"/>
</dbReference>
<feature type="compositionally biased region" description="Basic and acidic residues" evidence="1">
    <location>
        <begin position="163"/>
        <end position="177"/>
    </location>
</feature>
<evidence type="ECO:0000313" key="3">
    <source>
        <dbReference type="EMBL" id="KAJ3490110.1"/>
    </source>
</evidence>
<feature type="region of interest" description="Disordered" evidence="1">
    <location>
        <begin position="163"/>
        <end position="211"/>
    </location>
</feature>
<protein>
    <recommendedName>
        <fullName evidence="2">ENTH domain-containing protein</fullName>
    </recommendedName>
</protein>
<feature type="region of interest" description="Disordered" evidence="1">
    <location>
        <begin position="507"/>
        <end position="533"/>
    </location>
</feature>
<feature type="compositionally biased region" description="Low complexity" evidence="1">
    <location>
        <begin position="438"/>
        <end position="461"/>
    </location>
</feature>
<dbReference type="SMART" id="SM00273">
    <property type="entry name" value="ENTH"/>
    <property type="match status" value="1"/>
</dbReference>
<dbReference type="Proteomes" id="UP001212997">
    <property type="component" value="Unassembled WGS sequence"/>
</dbReference>
<dbReference type="GO" id="GO:0005543">
    <property type="term" value="F:phospholipid binding"/>
    <property type="evidence" value="ECO:0007669"/>
    <property type="project" value="TreeGrafter"/>
</dbReference>
<feature type="compositionally biased region" description="Basic and acidic residues" evidence="1">
    <location>
        <begin position="245"/>
        <end position="259"/>
    </location>
</feature>
<accession>A0AAD5YKR3</accession>
<dbReference type="GO" id="GO:0007015">
    <property type="term" value="P:actin filament organization"/>
    <property type="evidence" value="ECO:0007669"/>
    <property type="project" value="TreeGrafter"/>
</dbReference>
<dbReference type="Pfam" id="PF01417">
    <property type="entry name" value="ENTH"/>
    <property type="match status" value="2"/>
</dbReference>
<dbReference type="FunFam" id="1.25.40.90:FF:000006">
    <property type="entry name" value="Clathrin interactor 1"/>
    <property type="match status" value="1"/>
</dbReference>
<gene>
    <name evidence="3" type="ORF">NLI96_g1668</name>
</gene>
<dbReference type="GO" id="GO:0030276">
    <property type="term" value="F:clathrin binding"/>
    <property type="evidence" value="ECO:0007669"/>
    <property type="project" value="TreeGrafter"/>
</dbReference>
<dbReference type="CDD" id="cd16991">
    <property type="entry name" value="ENTH_Ent1_Ent2"/>
    <property type="match status" value="1"/>
</dbReference>
<dbReference type="SUPFAM" id="SSF48464">
    <property type="entry name" value="ENTH/VHS domain"/>
    <property type="match status" value="1"/>
</dbReference>
<dbReference type="EMBL" id="JANAWD010000033">
    <property type="protein sequence ID" value="KAJ3490110.1"/>
    <property type="molecule type" value="Genomic_DNA"/>
</dbReference>
<sequence length="533" mass="60374">MQHFGKGIVRVAKNYTKGYSDVQAKVRDATSNDPWGPSGTQMNEIAQMTYNQYVAVFYRISLKSLIYVSGDRNDFVEIMEMLDKRLNDKGKNWRHVFKSLTVLDYLLHAGSENVVIYFKDNIYVIKTLKEFQYVDEYGKDQGANVRQKAKDISNLLTDEARLRQERRSRAHMRDRMIRGGGAGEDDEAPENENDHRRSRSAPPRRPKDDDELKRAIEESKRSLAEEQAKQGRLTAEERDLQEAIRLSEEDEKKRNKAIEDSNQSSLFDDQNQPNAAGPSTNPFPLVDTGLQPQFGQGLQPQFTQLQPQFTSFNPYAQQAQQEAMQAEYLRQQADWAAQQQAQAQAQAQLLAQQQALAQQQQQQQQQEEWMRQQQLLQLQQQQLQVPQQPMVPQPTGFGYFQQSVCPSYVQSRFWAITISWGPSPVSFNLQGTYANGTAPSLSISPPPSSHSAPPSANPSGPKRVATRADQEHAHLANLFANRDDDGIDTFGNIGQLRFGQQAGRVASNPTGMPGHNPFAQQQQQNTEQPFFSI</sequence>
<evidence type="ECO:0000259" key="2">
    <source>
        <dbReference type="PROSITE" id="PS50942"/>
    </source>
</evidence>
<reference evidence="3" key="1">
    <citation type="submission" date="2022-07" db="EMBL/GenBank/DDBJ databases">
        <title>Genome Sequence of Physisporinus lineatus.</title>
        <authorList>
            <person name="Buettner E."/>
        </authorList>
    </citation>
    <scope>NUCLEOTIDE SEQUENCE</scope>
    <source>
        <strain evidence="3">VT162</strain>
    </source>
</reference>
<evidence type="ECO:0000256" key="1">
    <source>
        <dbReference type="SAM" id="MobiDB-lite"/>
    </source>
</evidence>
<keyword evidence="4" id="KW-1185">Reference proteome</keyword>
<dbReference type="PANTHER" id="PTHR12276:SF110">
    <property type="entry name" value="EPSIN-1-RELATED"/>
    <property type="match status" value="1"/>
</dbReference>
<dbReference type="GO" id="GO:0005886">
    <property type="term" value="C:plasma membrane"/>
    <property type="evidence" value="ECO:0007669"/>
    <property type="project" value="TreeGrafter"/>
</dbReference>
<evidence type="ECO:0000313" key="4">
    <source>
        <dbReference type="Proteomes" id="UP001212997"/>
    </source>
</evidence>
<dbReference type="GO" id="GO:0005768">
    <property type="term" value="C:endosome"/>
    <property type="evidence" value="ECO:0007669"/>
    <property type="project" value="TreeGrafter"/>
</dbReference>
<feature type="compositionally biased region" description="Polar residues" evidence="1">
    <location>
        <begin position="260"/>
        <end position="282"/>
    </location>
</feature>
<proteinExistence type="predicted"/>
<dbReference type="PANTHER" id="PTHR12276">
    <property type="entry name" value="EPSIN/ENT-RELATED"/>
    <property type="match status" value="1"/>
</dbReference>
<dbReference type="InterPro" id="IPR008942">
    <property type="entry name" value="ENTH_VHS"/>
</dbReference>
<dbReference type="InterPro" id="IPR013809">
    <property type="entry name" value="ENTH"/>
</dbReference>
<dbReference type="PROSITE" id="PS50942">
    <property type="entry name" value="ENTH"/>
    <property type="match status" value="1"/>
</dbReference>
<dbReference type="Gene3D" id="1.25.40.90">
    <property type="match status" value="1"/>
</dbReference>
<dbReference type="AlphaFoldDB" id="A0AAD5YKR3"/>
<feature type="region of interest" description="Disordered" evidence="1">
    <location>
        <begin position="245"/>
        <end position="287"/>
    </location>
</feature>
<organism evidence="3 4">
    <name type="scientific">Meripilus lineatus</name>
    <dbReference type="NCBI Taxonomy" id="2056292"/>
    <lineage>
        <taxon>Eukaryota</taxon>
        <taxon>Fungi</taxon>
        <taxon>Dikarya</taxon>
        <taxon>Basidiomycota</taxon>
        <taxon>Agaricomycotina</taxon>
        <taxon>Agaricomycetes</taxon>
        <taxon>Polyporales</taxon>
        <taxon>Meripilaceae</taxon>
        <taxon>Meripilus</taxon>
    </lineage>
</organism>
<comment type="caution">
    <text evidence="3">The sequence shown here is derived from an EMBL/GenBank/DDBJ whole genome shotgun (WGS) entry which is preliminary data.</text>
</comment>
<name>A0AAD5YKR3_9APHY</name>
<feature type="domain" description="ENTH" evidence="2">
    <location>
        <begin position="14"/>
        <end position="166"/>
    </location>
</feature>
<dbReference type="GO" id="GO:0030125">
    <property type="term" value="C:clathrin vesicle coat"/>
    <property type="evidence" value="ECO:0007669"/>
    <property type="project" value="TreeGrafter"/>
</dbReference>
<feature type="region of interest" description="Disordered" evidence="1">
    <location>
        <begin position="438"/>
        <end position="467"/>
    </location>
</feature>